<protein>
    <submittedName>
        <fullName evidence="1">Phosphodiesterase</fullName>
    </submittedName>
</protein>
<accession>A0A3E3I725</accession>
<dbReference type="InterPro" id="IPR017850">
    <property type="entry name" value="Alkaline_phosphatase_core_sf"/>
</dbReference>
<dbReference type="InterPro" id="IPR002591">
    <property type="entry name" value="Phosphodiest/P_Trfase"/>
</dbReference>
<dbReference type="GeneID" id="97987175"/>
<keyword evidence="2" id="KW-1185">Reference proteome</keyword>
<reference evidence="1" key="1">
    <citation type="submission" date="2018-08" db="EMBL/GenBank/DDBJ databases">
        <title>A genome reference for cultivated species of the human gut microbiota.</title>
        <authorList>
            <person name="Zou Y."/>
            <person name="Xue W."/>
            <person name="Luo G."/>
        </authorList>
    </citation>
    <scope>NUCLEOTIDE SEQUENCE [LARGE SCALE GENOMIC DNA]</scope>
    <source>
        <strain evidence="1">TF05-5AC</strain>
    </source>
</reference>
<evidence type="ECO:0000313" key="2">
    <source>
        <dbReference type="Proteomes" id="UP000260812"/>
    </source>
</evidence>
<dbReference type="Gene3D" id="3.40.720.10">
    <property type="entry name" value="Alkaline Phosphatase, subunit A"/>
    <property type="match status" value="1"/>
</dbReference>
<proteinExistence type="predicted"/>
<organism evidence="1 2">
    <name type="scientific">Eisenbergiella massiliensis</name>
    <dbReference type="NCBI Taxonomy" id="1720294"/>
    <lineage>
        <taxon>Bacteria</taxon>
        <taxon>Bacillati</taxon>
        <taxon>Bacillota</taxon>
        <taxon>Clostridia</taxon>
        <taxon>Lachnospirales</taxon>
        <taxon>Lachnospiraceae</taxon>
        <taxon>Eisenbergiella</taxon>
    </lineage>
</organism>
<dbReference type="Proteomes" id="UP000260812">
    <property type="component" value="Unassembled WGS sequence"/>
</dbReference>
<sequence>MKVKFPDYNNCITNIPNSILKYFGYEEGRKTSSLLDSYLKKEYDNVVVLLLDGMGKCIIDGNLDKEGFFQSHLEAVYSSTFPPTTVAATTSMLSGMNPCEHGWLGWDCYFPQINKNVTVFLNKEMETGLSAADYNVAFRYCGYEDIVQKINRICGKETAYYVLPFLAPYPRTFEDITNRIADLCSQPGKKFIYSYWSEPDTTMHRKGCYSEESKQLLQDIESRVEKMCSGLDKTLFIITADHGHMDSKCVAIGAYPKIQECLVRLPSIEPRALNLFIKPEKKEQFLSEFQKEFGEKFLLMSKEEVIQRQLFGPDTEHPSFRDMLGDYLAIAVSDLTICCTKEEADILIGVHAGMTDEEMEIPLIIIEKCSFS</sequence>
<dbReference type="AlphaFoldDB" id="A0A3E3I725"/>
<dbReference type="EMBL" id="QVLV01000005">
    <property type="protein sequence ID" value="RGE61839.1"/>
    <property type="molecule type" value="Genomic_DNA"/>
</dbReference>
<gene>
    <name evidence="1" type="ORF">DXC51_09865</name>
</gene>
<comment type="caution">
    <text evidence="1">The sequence shown here is derived from an EMBL/GenBank/DDBJ whole genome shotgun (WGS) entry which is preliminary data.</text>
</comment>
<dbReference type="SUPFAM" id="SSF53649">
    <property type="entry name" value="Alkaline phosphatase-like"/>
    <property type="match status" value="1"/>
</dbReference>
<name>A0A3E3I725_9FIRM</name>
<evidence type="ECO:0000313" key="1">
    <source>
        <dbReference type="EMBL" id="RGE61839.1"/>
    </source>
</evidence>
<dbReference type="RefSeq" id="WP_117544413.1">
    <property type="nucleotide sequence ID" value="NZ_QVLV01000005.1"/>
</dbReference>
<dbReference type="Pfam" id="PF01663">
    <property type="entry name" value="Phosphodiest"/>
    <property type="match status" value="1"/>
</dbReference>